<feature type="domain" description="HTH gntR-type" evidence="4">
    <location>
        <begin position="6"/>
        <end position="74"/>
    </location>
</feature>
<dbReference type="SUPFAM" id="SSF53850">
    <property type="entry name" value="Periplasmic binding protein-like II"/>
    <property type="match status" value="1"/>
</dbReference>
<dbReference type="CDD" id="cd07377">
    <property type="entry name" value="WHTH_GntR"/>
    <property type="match status" value="1"/>
</dbReference>
<dbReference type="SUPFAM" id="SSF46785">
    <property type="entry name" value="Winged helix' DNA-binding domain"/>
    <property type="match status" value="1"/>
</dbReference>
<dbReference type="PRINTS" id="PR00035">
    <property type="entry name" value="HTHGNTR"/>
</dbReference>
<sequence length="460" mass="52133">MKRENEFRYSKLANILREQILSGYIKPGQFLMSENDLCRHYGISRTSVRKSLDQLMKEGLIVKKVGQGTIVSPDLVIPNTKNKVLRIFATSPSHFYEHCMPIIIEQFERENPNVEVKCLGFSSAEFWESVQASMDLGLQPDILLTTDRHFDEIGSDIDFIDLKEHLADSYEMLYPRLKTPFLRDGKLKGAIATFSPVYLAYNPQLFRKHQVPEPSELWTTEEFLQAAKRLTMDTNGDGIDDQYGLTLSSSLGRWPVIALQNGADFKATSGKAPLVKTLNLIHDLLYRYRVATLSPRSMLNSEAYVKGKAAMIMTTSIEMAGWNNVMPGFESKVASLPFGERMGTLLIANVWMIPSASNETELAVRFLQKALSPEIQEKLGKAAGFMSALRPINEKTWNKSMLQSLYMNEDITEHSYFLYELFGDFSLADDMESEMQLFWAGLESADEVADRLLAMMSDRS</sequence>
<dbReference type="RefSeq" id="WP_213528550.1">
    <property type="nucleotide sequence ID" value="NZ_BOVJ01000060.1"/>
</dbReference>
<keyword evidence="2" id="KW-0238">DNA-binding</keyword>
<accession>A0ABQ4N5X8</accession>
<keyword evidence="6" id="KW-1185">Reference proteome</keyword>
<dbReference type="Proteomes" id="UP000680304">
    <property type="component" value="Unassembled WGS sequence"/>
</dbReference>
<evidence type="ECO:0000256" key="3">
    <source>
        <dbReference type="ARBA" id="ARBA00023163"/>
    </source>
</evidence>
<dbReference type="InterPro" id="IPR036390">
    <property type="entry name" value="WH_DNA-bd_sf"/>
</dbReference>
<dbReference type="InterPro" id="IPR036388">
    <property type="entry name" value="WH-like_DNA-bd_sf"/>
</dbReference>
<evidence type="ECO:0000259" key="4">
    <source>
        <dbReference type="PROSITE" id="PS50949"/>
    </source>
</evidence>
<name>A0ABQ4N5X8_9BACL</name>
<dbReference type="SMART" id="SM00345">
    <property type="entry name" value="HTH_GNTR"/>
    <property type="match status" value="1"/>
</dbReference>
<dbReference type="Gene3D" id="1.10.10.10">
    <property type="entry name" value="Winged helix-like DNA-binding domain superfamily/Winged helix DNA-binding domain"/>
    <property type="match status" value="1"/>
</dbReference>
<gene>
    <name evidence="5" type="ORF">PACILC2_19140</name>
</gene>
<dbReference type="InterPro" id="IPR050490">
    <property type="entry name" value="Bact_solute-bd_prot1"/>
</dbReference>
<keyword evidence="1" id="KW-0805">Transcription regulation</keyword>
<evidence type="ECO:0000256" key="2">
    <source>
        <dbReference type="ARBA" id="ARBA00023125"/>
    </source>
</evidence>
<evidence type="ECO:0000313" key="5">
    <source>
        <dbReference type="EMBL" id="GIQ63346.1"/>
    </source>
</evidence>
<dbReference type="Gene3D" id="3.40.190.10">
    <property type="entry name" value="Periplasmic binding protein-like II"/>
    <property type="match status" value="1"/>
</dbReference>
<dbReference type="EMBL" id="BOVJ01000060">
    <property type="protein sequence ID" value="GIQ63346.1"/>
    <property type="molecule type" value="Genomic_DNA"/>
</dbReference>
<reference evidence="5 6" key="1">
    <citation type="submission" date="2021-04" db="EMBL/GenBank/DDBJ databases">
        <title>Draft genome sequence of Paenibacillus cisolokensis, LC2-13A.</title>
        <authorList>
            <person name="Uke A."/>
            <person name="Chhe C."/>
            <person name="Baramee S."/>
            <person name="Kosugi A."/>
        </authorList>
    </citation>
    <scope>NUCLEOTIDE SEQUENCE [LARGE SCALE GENOMIC DNA]</scope>
    <source>
        <strain evidence="5 6">LC2-13A</strain>
    </source>
</reference>
<dbReference type="InterPro" id="IPR006059">
    <property type="entry name" value="SBP"/>
</dbReference>
<evidence type="ECO:0000256" key="1">
    <source>
        <dbReference type="ARBA" id="ARBA00023015"/>
    </source>
</evidence>
<dbReference type="PANTHER" id="PTHR43649">
    <property type="entry name" value="ARABINOSE-BINDING PROTEIN-RELATED"/>
    <property type="match status" value="1"/>
</dbReference>
<dbReference type="Pfam" id="PF00392">
    <property type="entry name" value="GntR"/>
    <property type="match status" value="1"/>
</dbReference>
<protein>
    <recommendedName>
        <fullName evidence="4">HTH gntR-type domain-containing protein</fullName>
    </recommendedName>
</protein>
<dbReference type="InterPro" id="IPR000524">
    <property type="entry name" value="Tscrpt_reg_HTH_GntR"/>
</dbReference>
<dbReference type="PANTHER" id="PTHR43649:SF30">
    <property type="entry name" value="ABC TRANSPORTER SUBSTRATE-BINDING PROTEIN"/>
    <property type="match status" value="1"/>
</dbReference>
<keyword evidence="3" id="KW-0804">Transcription</keyword>
<dbReference type="Pfam" id="PF13416">
    <property type="entry name" value="SBP_bac_8"/>
    <property type="match status" value="1"/>
</dbReference>
<comment type="caution">
    <text evidence="5">The sequence shown here is derived from an EMBL/GenBank/DDBJ whole genome shotgun (WGS) entry which is preliminary data.</text>
</comment>
<dbReference type="PROSITE" id="PS50949">
    <property type="entry name" value="HTH_GNTR"/>
    <property type="match status" value="1"/>
</dbReference>
<evidence type="ECO:0000313" key="6">
    <source>
        <dbReference type="Proteomes" id="UP000680304"/>
    </source>
</evidence>
<organism evidence="5 6">
    <name type="scientific">Paenibacillus cisolokensis</name>
    <dbReference type="NCBI Taxonomy" id="1658519"/>
    <lineage>
        <taxon>Bacteria</taxon>
        <taxon>Bacillati</taxon>
        <taxon>Bacillota</taxon>
        <taxon>Bacilli</taxon>
        <taxon>Bacillales</taxon>
        <taxon>Paenibacillaceae</taxon>
        <taxon>Paenibacillus</taxon>
    </lineage>
</organism>
<proteinExistence type="predicted"/>